<accession>A0ABV7LHF9</accession>
<evidence type="ECO:0008006" key="4">
    <source>
        <dbReference type="Google" id="ProtNLM"/>
    </source>
</evidence>
<keyword evidence="3" id="KW-1185">Reference proteome</keyword>
<keyword evidence="1" id="KW-1133">Transmembrane helix</keyword>
<sequence length="124" mass="11726">MSGGFLSGGPLKGRSELWLRTVSAAALGALALFAAWAGGLPMALLWALGGAVAAWECLRLIQAAAGAGSADQGAAAPLACGAVTFVAALLAAAGYAGVAIWAGLAAATVAGLAFDRSAGAGLGA</sequence>
<comment type="caution">
    <text evidence="2">The sequence shown here is derived from an EMBL/GenBank/DDBJ whole genome shotgun (WGS) entry which is preliminary data.</text>
</comment>
<evidence type="ECO:0000313" key="2">
    <source>
        <dbReference type="EMBL" id="MFC3267377.1"/>
    </source>
</evidence>
<evidence type="ECO:0000256" key="1">
    <source>
        <dbReference type="SAM" id="Phobius"/>
    </source>
</evidence>
<organism evidence="2 3">
    <name type="scientific">Camelimonas abortus</name>
    <dbReference type="NCBI Taxonomy" id="1017184"/>
    <lineage>
        <taxon>Bacteria</taxon>
        <taxon>Pseudomonadati</taxon>
        <taxon>Pseudomonadota</taxon>
        <taxon>Alphaproteobacteria</taxon>
        <taxon>Hyphomicrobiales</taxon>
        <taxon>Chelatococcaceae</taxon>
        <taxon>Camelimonas</taxon>
    </lineage>
</organism>
<protein>
    <recommendedName>
        <fullName evidence="4">Phosphatidate cytidylyltransferase</fullName>
    </recommendedName>
</protein>
<dbReference type="Proteomes" id="UP001595536">
    <property type="component" value="Unassembled WGS sequence"/>
</dbReference>
<dbReference type="EMBL" id="JBHRUV010000119">
    <property type="protein sequence ID" value="MFC3267377.1"/>
    <property type="molecule type" value="Genomic_DNA"/>
</dbReference>
<proteinExistence type="predicted"/>
<feature type="non-terminal residue" evidence="2">
    <location>
        <position position="124"/>
    </location>
</feature>
<name>A0ABV7LHF9_9HYPH</name>
<gene>
    <name evidence="2" type="ORF">ACFOEX_13645</name>
</gene>
<keyword evidence="1" id="KW-0472">Membrane</keyword>
<evidence type="ECO:0000313" key="3">
    <source>
        <dbReference type="Proteomes" id="UP001595536"/>
    </source>
</evidence>
<feature type="transmembrane region" description="Helical" evidence="1">
    <location>
        <begin position="43"/>
        <end position="61"/>
    </location>
</feature>
<reference evidence="3" key="1">
    <citation type="journal article" date="2019" name="Int. J. Syst. Evol. Microbiol.">
        <title>The Global Catalogue of Microorganisms (GCM) 10K type strain sequencing project: providing services to taxonomists for standard genome sequencing and annotation.</title>
        <authorList>
            <consortium name="The Broad Institute Genomics Platform"/>
            <consortium name="The Broad Institute Genome Sequencing Center for Infectious Disease"/>
            <person name="Wu L."/>
            <person name="Ma J."/>
        </authorList>
    </citation>
    <scope>NUCLEOTIDE SEQUENCE [LARGE SCALE GENOMIC DNA]</scope>
    <source>
        <strain evidence="3">CCM 7941</strain>
    </source>
</reference>
<keyword evidence="1" id="KW-0812">Transmembrane</keyword>